<protein>
    <submittedName>
        <fullName evidence="4">Glycosyltransferase family 2 protein</fullName>
    </submittedName>
</protein>
<dbReference type="PANTHER" id="PTHR48090:SF7">
    <property type="entry name" value="RFBJ PROTEIN"/>
    <property type="match status" value="1"/>
</dbReference>
<dbReference type="InterPro" id="IPR050256">
    <property type="entry name" value="Glycosyltransferase_2"/>
</dbReference>
<keyword evidence="5" id="KW-1185">Reference proteome</keyword>
<organism evidence="4 5">
    <name type="scientific">Actinospica durhamensis</name>
    <dbReference type="NCBI Taxonomy" id="1508375"/>
    <lineage>
        <taxon>Bacteria</taxon>
        <taxon>Bacillati</taxon>
        <taxon>Actinomycetota</taxon>
        <taxon>Actinomycetes</taxon>
        <taxon>Catenulisporales</taxon>
        <taxon>Actinospicaceae</taxon>
        <taxon>Actinospica</taxon>
    </lineage>
</organism>
<gene>
    <name evidence="4" type="ORF">KDL01_26435</name>
</gene>
<evidence type="ECO:0000259" key="3">
    <source>
        <dbReference type="Pfam" id="PF00535"/>
    </source>
</evidence>
<dbReference type="Proteomes" id="UP000675781">
    <property type="component" value="Unassembled WGS sequence"/>
</dbReference>
<feature type="region of interest" description="Disordered" evidence="2">
    <location>
        <begin position="15"/>
        <end position="41"/>
    </location>
</feature>
<dbReference type="SUPFAM" id="SSF53448">
    <property type="entry name" value="Nucleotide-diphospho-sugar transferases"/>
    <property type="match status" value="1"/>
</dbReference>
<dbReference type="InterPro" id="IPR001173">
    <property type="entry name" value="Glyco_trans_2-like"/>
</dbReference>
<feature type="domain" description="Glycosyltransferase 2-like" evidence="3">
    <location>
        <begin position="47"/>
        <end position="194"/>
    </location>
</feature>
<comment type="similarity">
    <text evidence="1">Belongs to the glycosyltransferase 2 family.</text>
</comment>
<evidence type="ECO:0000256" key="2">
    <source>
        <dbReference type="SAM" id="MobiDB-lite"/>
    </source>
</evidence>
<evidence type="ECO:0000256" key="1">
    <source>
        <dbReference type="ARBA" id="ARBA00006739"/>
    </source>
</evidence>
<dbReference type="RefSeq" id="WP_212531315.1">
    <property type="nucleotide sequence ID" value="NZ_JAGSOG010000165.1"/>
</dbReference>
<dbReference type="Pfam" id="PF00535">
    <property type="entry name" value="Glycos_transf_2"/>
    <property type="match status" value="1"/>
</dbReference>
<proteinExistence type="inferred from homology"/>
<accession>A0A941EXJ6</accession>
<evidence type="ECO:0000313" key="4">
    <source>
        <dbReference type="EMBL" id="MBR7836844.1"/>
    </source>
</evidence>
<dbReference type="PANTHER" id="PTHR48090">
    <property type="entry name" value="UNDECAPRENYL-PHOSPHATE 4-DEOXY-4-FORMAMIDO-L-ARABINOSE TRANSFERASE-RELATED"/>
    <property type="match status" value="1"/>
</dbReference>
<reference evidence="4" key="1">
    <citation type="submission" date="2021-04" db="EMBL/GenBank/DDBJ databases">
        <title>Genome based classification of Actinospica acidithermotolerans sp. nov., an actinobacterium isolated from an Indonesian hot spring.</title>
        <authorList>
            <person name="Kusuma A.B."/>
            <person name="Putra K.E."/>
            <person name="Nafisah S."/>
            <person name="Loh J."/>
            <person name="Nouioui I."/>
            <person name="Goodfellow M."/>
        </authorList>
    </citation>
    <scope>NUCLEOTIDE SEQUENCE</scope>
    <source>
        <strain evidence="4">CSCA 57</strain>
    </source>
</reference>
<dbReference type="EMBL" id="JAGSOG010000165">
    <property type="protein sequence ID" value="MBR7836844.1"/>
    <property type="molecule type" value="Genomic_DNA"/>
</dbReference>
<dbReference type="AlphaFoldDB" id="A0A941EXJ6"/>
<name>A0A941EXJ6_9ACTN</name>
<comment type="caution">
    <text evidence="4">The sequence shown here is derived from an EMBL/GenBank/DDBJ whole genome shotgun (WGS) entry which is preliminary data.</text>
</comment>
<dbReference type="InterPro" id="IPR029044">
    <property type="entry name" value="Nucleotide-diphossugar_trans"/>
</dbReference>
<dbReference type="Gene3D" id="3.90.550.10">
    <property type="entry name" value="Spore Coat Polysaccharide Biosynthesis Protein SpsA, Chain A"/>
    <property type="match status" value="1"/>
</dbReference>
<dbReference type="CDD" id="cd04179">
    <property type="entry name" value="DPM_DPG-synthase_like"/>
    <property type="match status" value="1"/>
</dbReference>
<sequence length="304" mass="32247">MAIIESYRAEPGAVTARARPAAVDTAPRQTPPSPATAALPAGSPRVSVVIPARDEARNLPLVLAELPEGLHEVVLVDGGSRDGTVAAARRARPDVRVVRQTRRGKGNALVCGLAACTGEIAILLDADYSADPGEIAAFVAKLREGADLVKGSRFLHGGGSSDLTAVRSLGNKTLLFLMNRLYRTSFSDLCYGYNALWTRCFEDLELPSVGPGEAEFGDGFEFETVLAAHAATARLEIGEVPSFERDRRFGESHLNTWRDGWRVLHAILRERLPSVAACPAAGPSAEPSAEVLATAVPAGAEKRS</sequence>
<evidence type="ECO:0000313" key="5">
    <source>
        <dbReference type="Proteomes" id="UP000675781"/>
    </source>
</evidence>